<evidence type="ECO:0000256" key="1">
    <source>
        <dbReference type="ARBA" id="ARBA00004141"/>
    </source>
</evidence>
<dbReference type="PROSITE" id="PS50261">
    <property type="entry name" value="G_PROTEIN_RECEP_F2_4"/>
    <property type="match status" value="1"/>
</dbReference>
<reference evidence="10" key="2">
    <citation type="submission" date="2020-05" db="UniProtKB">
        <authorList>
            <consortium name="EnsemblMetazoa"/>
        </authorList>
    </citation>
    <scope>IDENTIFICATION</scope>
    <source>
        <strain evidence="10">IAEA</strain>
    </source>
</reference>
<evidence type="ECO:0000256" key="5">
    <source>
        <dbReference type="ARBA" id="ARBA00022989"/>
    </source>
</evidence>
<keyword evidence="7" id="KW-0675">Receptor</keyword>
<dbReference type="AlphaFoldDB" id="A0A1B0A6N3"/>
<name>A0A1B0A6N3_GLOPL</name>
<feature type="domain" description="G-protein coupled receptors family 2 profile 2" evidence="9">
    <location>
        <begin position="210"/>
        <end position="368"/>
    </location>
</feature>
<evidence type="ECO:0000256" key="8">
    <source>
        <dbReference type="SAM" id="Phobius"/>
    </source>
</evidence>
<evidence type="ECO:0000256" key="3">
    <source>
        <dbReference type="ARBA" id="ARBA00022473"/>
    </source>
</evidence>
<proteinExistence type="inferred from homology"/>
<dbReference type="PANTHER" id="PTHR11309:SF47">
    <property type="entry name" value="FRIZZLED"/>
    <property type="match status" value="1"/>
</dbReference>
<dbReference type="InterPro" id="IPR000539">
    <property type="entry name" value="Frizzled/Smoothened_7TM"/>
</dbReference>
<evidence type="ECO:0000256" key="4">
    <source>
        <dbReference type="ARBA" id="ARBA00022692"/>
    </source>
</evidence>
<feature type="transmembrane region" description="Helical" evidence="8">
    <location>
        <begin position="336"/>
        <end position="353"/>
    </location>
</feature>
<keyword evidence="6 8" id="KW-0472">Membrane</keyword>
<evidence type="ECO:0000256" key="2">
    <source>
        <dbReference type="ARBA" id="ARBA00008077"/>
    </source>
</evidence>
<dbReference type="SMART" id="SM01330">
    <property type="entry name" value="Frizzled"/>
    <property type="match status" value="1"/>
</dbReference>
<sequence length="459" mass="51512">MEKIVLAHPYRNFTLFHCNANVSASLQLLNTFVCLCIETVCVDRNNQAQQAIPQLLHIVCQRMLCSTTQPLEIPIILIQLNQREWFFLKLFFSQSLKSDWKFLEIYSVLTNNCKFKLDGLSFSLKDTRPFDMTNTRKSRLGSHYRPATVRKIEANCTARVKSAPNEIAQITKCDACLATQMGVNVNSCGTIASSQVACTKAMHTKILVYIAILTIDVLTFLIDSSRFRYPERAIVFLAVCYLVVGCAYVAGLGAGDSVACREPFPPPVRLGRLQMMSTITQGHRQSTACTVLFMALYFCCMAAFAWWSCLAFAWFLAAGLKWGHEAIENKSHLFHLVAWAIPALQTISVLALAKVEGKRNIHISINLCSYVTSVRADDSQVSSVVNRSSNKSFFFGGNNDCKELSYDSKGQRTETKNLVEHIELQLQHISISVNVVHLYNVHFAFWIGQLSKTPITCDD</sequence>
<evidence type="ECO:0000313" key="11">
    <source>
        <dbReference type="Proteomes" id="UP000092445"/>
    </source>
</evidence>
<dbReference type="GO" id="GO:0017147">
    <property type="term" value="F:Wnt-protein binding"/>
    <property type="evidence" value="ECO:0007669"/>
    <property type="project" value="TreeGrafter"/>
</dbReference>
<dbReference type="Pfam" id="PF01534">
    <property type="entry name" value="Frizzled"/>
    <property type="match status" value="1"/>
</dbReference>
<dbReference type="InterPro" id="IPR017981">
    <property type="entry name" value="GPCR_2-like_7TM"/>
</dbReference>
<comment type="similarity">
    <text evidence="2">Belongs to the G-protein coupled receptor Fz/Smo family.</text>
</comment>
<evidence type="ECO:0000256" key="6">
    <source>
        <dbReference type="ARBA" id="ARBA00023136"/>
    </source>
</evidence>
<dbReference type="GO" id="GO:0042813">
    <property type="term" value="F:Wnt receptor activity"/>
    <property type="evidence" value="ECO:0007669"/>
    <property type="project" value="TreeGrafter"/>
</dbReference>
<dbReference type="PANTHER" id="PTHR11309">
    <property type="entry name" value="FRIZZLED"/>
    <property type="match status" value="1"/>
</dbReference>
<evidence type="ECO:0000259" key="9">
    <source>
        <dbReference type="PROSITE" id="PS50261"/>
    </source>
</evidence>
<accession>A0A1B0A6N3</accession>
<feature type="transmembrane region" description="Helical" evidence="8">
    <location>
        <begin position="291"/>
        <end position="316"/>
    </location>
</feature>
<keyword evidence="5 8" id="KW-1133">Transmembrane helix</keyword>
<dbReference type="EnsemblMetazoa" id="GPAI035956-RA">
    <property type="protein sequence ID" value="GPAI035956-PA"/>
    <property type="gene ID" value="GPAI035956"/>
</dbReference>
<comment type="subcellular location">
    <subcellularLocation>
        <location evidence="1">Membrane</location>
        <topology evidence="1">Multi-pass membrane protein</topology>
    </subcellularLocation>
</comment>
<dbReference type="Gene3D" id="1.20.1070.10">
    <property type="entry name" value="Rhodopsin 7-helix transmembrane proteins"/>
    <property type="match status" value="1"/>
</dbReference>
<dbReference type="GO" id="GO:0035567">
    <property type="term" value="P:non-canonical Wnt signaling pathway"/>
    <property type="evidence" value="ECO:0007669"/>
    <property type="project" value="TreeGrafter"/>
</dbReference>
<organism evidence="10 11">
    <name type="scientific">Glossina pallidipes</name>
    <name type="common">Tsetse fly</name>
    <dbReference type="NCBI Taxonomy" id="7398"/>
    <lineage>
        <taxon>Eukaryota</taxon>
        <taxon>Metazoa</taxon>
        <taxon>Ecdysozoa</taxon>
        <taxon>Arthropoda</taxon>
        <taxon>Hexapoda</taxon>
        <taxon>Insecta</taxon>
        <taxon>Pterygota</taxon>
        <taxon>Neoptera</taxon>
        <taxon>Endopterygota</taxon>
        <taxon>Diptera</taxon>
        <taxon>Brachycera</taxon>
        <taxon>Muscomorpha</taxon>
        <taxon>Hippoboscoidea</taxon>
        <taxon>Glossinidae</taxon>
        <taxon>Glossina</taxon>
    </lineage>
</organism>
<evidence type="ECO:0000256" key="7">
    <source>
        <dbReference type="ARBA" id="ARBA00023170"/>
    </source>
</evidence>
<feature type="transmembrane region" description="Helical" evidence="8">
    <location>
        <begin position="206"/>
        <end position="222"/>
    </location>
</feature>
<dbReference type="VEuPathDB" id="VectorBase:GPAI035956"/>
<dbReference type="GO" id="GO:0060070">
    <property type="term" value="P:canonical Wnt signaling pathway"/>
    <property type="evidence" value="ECO:0007669"/>
    <property type="project" value="TreeGrafter"/>
</dbReference>
<evidence type="ECO:0000313" key="10">
    <source>
        <dbReference type="EnsemblMetazoa" id="GPAI035956-PA"/>
    </source>
</evidence>
<dbReference type="GO" id="GO:0005886">
    <property type="term" value="C:plasma membrane"/>
    <property type="evidence" value="ECO:0007669"/>
    <property type="project" value="TreeGrafter"/>
</dbReference>
<dbReference type="PRINTS" id="PR00489">
    <property type="entry name" value="FRIZZLED"/>
</dbReference>
<protein>
    <recommendedName>
        <fullName evidence="9">G-protein coupled receptors family 2 profile 2 domain-containing protein</fullName>
    </recommendedName>
</protein>
<dbReference type="InterPro" id="IPR015526">
    <property type="entry name" value="Frizzled/SFRP"/>
</dbReference>
<keyword evidence="4 8" id="KW-0812">Transmembrane</keyword>
<feature type="transmembrane region" description="Helical" evidence="8">
    <location>
        <begin position="234"/>
        <end position="254"/>
    </location>
</feature>
<reference evidence="11" key="1">
    <citation type="submission" date="2014-03" db="EMBL/GenBank/DDBJ databases">
        <authorList>
            <person name="Aksoy S."/>
            <person name="Warren W."/>
            <person name="Wilson R.K."/>
        </authorList>
    </citation>
    <scope>NUCLEOTIDE SEQUENCE [LARGE SCALE GENOMIC DNA]</scope>
    <source>
        <strain evidence="11">IAEA</strain>
    </source>
</reference>
<keyword evidence="11" id="KW-1185">Reference proteome</keyword>
<dbReference type="Proteomes" id="UP000092445">
    <property type="component" value="Unassembled WGS sequence"/>
</dbReference>
<dbReference type="STRING" id="7398.A0A1B0A6N3"/>
<keyword evidence="3" id="KW-0217">Developmental protein</keyword>